<feature type="region of interest" description="Disordered" evidence="4">
    <location>
        <begin position="385"/>
        <end position="406"/>
    </location>
</feature>
<evidence type="ECO:0000256" key="2">
    <source>
        <dbReference type="ARBA" id="ARBA00022980"/>
    </source>
</evidence>
<dbReference type="InterPro" id="IPR005749">
    <property type="entry name" value="Ribosomal_uL15_bac-type"/>
</dbReference>
<evidence type="ECO:0000256" key="1">
    <source>
        <dbReference type="ARBA" id="ARBA00007320"/>
    </source>
</evidence>
<keyword evidence="2" id="KW-0689">Ribosomal protein</keyword>
<feature type="compositionally biased region" description="Basic and acidic residues" evidence="4">
    <location>
        <begin position="385"/>
        <end position="394"/>
    </location>
</feature>
<feature type="transmembrane region" description="Helical" evidence="5">
    <location>
        <begin position="664"/>
        <end position="686"/>
    </location>
</feature>
<dbReference type="Proteomes" id="UP000281677">
    <property type="component" value="Unassembled WGS sequence"/>
</dbReference>
<feature type="transmembrane region" description="Helical" evidence="5">
    <location>
        <begin position="532"/>
        <end position="553"/>
    </location>
</feature>
<evidence type="ECO:0000313" key="8">
    <source>
        <dbReference type="Proteomes" id="UP000281677"/>
    </source>
</evidence>
<evidence type="ECO:0000259" key="6">
    <source>
        <dbReference type="Pfam" id="PF00828"/>
    </source>
</evidence>
<keyword evidence="3" id="KW-0687">Ribonucleoprotein</keyword>
<reference evidence="7 8" key="1">
    <citation type="journal article" date="2018" name="BMC Genomics">
        <title>Genomic evidence for intraspecific hybridization in a clonal and extremely halotolerant yeast.</title>
        <authorList>
            <person name="Gostincar C."/>
            <person name="Stajich J.E."/>
            <person name="Zupancic J."/>
            <person name="Zalar P."/>
            <person name="Gunde-Cimerman N."/>
        </authorList>
    </citation>
    <scope>NUCLEOTIDE SEQUENCE [LARGE SCALE GENOMIC DNA]</scope>
    <source>
        <strain evidence="7 8">EXF-120</strain>
    </source>
</reference>
<dbReference type="InterPro" id="IPR010699">
    <property type="entry name" value="DUF1275"/>
</dbReference>
<dbReference type="NCBIfam" id="TIGR01071">
    <property type="entry name" value="rplO_bact"/>
    <property type="match status" value="1"/>
</dbReference>
<dbReference type="GO" id="GO:0005762">
    <property type="term" value="C:mitochondrial large ribosomal subunit"/>
    <property type="evidence" value="ECO:0007669"/>
    <property type="project" value="TreeGrafter"/>
</dbReference>
<dbReference type="GO" id="GO:0003735">
    <property type="term" value="F:structural constituent of ribosome"/>
    <property type="evidence" value="ECO:0007669"/>
    <property type="project" value="InterPro"/>
</dbReference>
<evidence type="ECO:0000313" key="7">
    <source>
        <dbReference type="EMBL" id="RMZ34670.1"/>
    </source>
</evidence>
<dbReference type="Gene3D" id="3.100.10.10">
    <property type="match status" value="1"/>
</dbReference>
<dbReference type="PANTHER" id="PTHR12934">
    <property type="entry name" value="50S RIBOSOMAL PROTEIN L15"/>
    <property type="match status" value="1"/>
</dbReference>
<dbReference type="InterPro" id="IPR030878">
    <property type="entry name" value="Ribosomal_uL15"/>
</dbReference>
<dbReference type="HAMAP" id="MF_01341">
    <property type="entry name" value="Ribosomal_uL15"/>
    <property type="match status" value="1"/>
</dbReference>
<evidence type="ECO:0000256" key="5">
    <source>
        <dbReference type="SAM" id="Phobius"/>
    </source>
</evidence>
<dbReference type="Pfam" id="PF06912">
    <property type="entry name" value="DUF1275"/>
    <property type="match status" value="1"/>
</dbReference>
<dbReference type="GO" id="GO:0006412">
    <property type="term" value="P:translation"/>
    <property type="evidence" value="ECO:0007669"/>
    <property type="project" value="InterPro"/>
</dbReference>
<dbReference type="InterPro" id="IPR021131">
    <property type="entry name" value="Ribosomal_uL15/eL18"/>
</dbReference>
<comment type="caution">
    <text evidence="7">The sequence shown here is derived from an EMBL/GenBank/DDBJ whole genome shotgun (WGS) entry which is preliminary data.</text>
</comment>
<dbReference type="VEuPathDB" id="FungiDB:BTJ68_09959"/>
<dbReference type="Pfam" id="PF00828">
    <property type="entry name" value="Ribosomal_L27A"/>
    <property type="match status" value="1"/>
</dbReference>
<evidence type="ECO:0000256" key="4">
    <source>
        <dbReference type="SAM" id="MobiDB-lite"/>
    </source>
</evidence>
<dbReference type="VEuPathDB" id="FungiDB:BTJ68_09960"/>
<organism evidence="7 8">
    <name type="scientific">Hortaea werneckii</name>
    <name type="common">Black yeast</name>
    <name type="synonym">Cladosporium werneckii</name>
    <dbReference type="NCBI Taxonomy" id="91943"/>
    <lineage>
        <taxon>Eukaryota</taxon>
        <taxon>Fungi</taxon>
        <taxon>Dikarya</taxon>
        <taxon>Ascomycota</taxon>
        <taxon>Pezizomycotina</taxon>
        <taxon>Dothideomycetes</taxon>
        <taxon>Dothideomycetidae</taxon>
        <taxon>Mycosphaerellales</taxon>
        <taxon>Teratosphaeriaceae</taxon>
        <taxon>Hortaea</taxon>
    </lineage>
</organism>
<sequence>MPPRMQLLSRASAAVSQPSYSPLAPFLYPALNQQRSASILSSLSDNKTAYNKRIRVGRGPSSGYGKTSGRGHKGQKQHGKVPVGFNGGQTPDYVVHGQRGFDNHFSTEMSPVNLNRIQYWINAGRLDPTQPITLKELSASRCIHGVRKDGVKLLGRGKEELTTPIHLVVSRASAEAINAVEKAGGTVTTRYYTEFAVHKIRQNQMDPIHSLQSRIVLAPESEEGAEAAADALAEEKKHYKYRLPDPTSRKALEYYRDSAHRGYLSHKVAEGHGPSLFFKTPGMGKKGTQRRSRTGGAQAAGGENRLCATATRVNFYLVAQKQYVDQAHQQRMCAASCWVVAPKHGERLYEVLKETRVCGYIAPQLLCTPSRISCLLGDGFDAKTEEEGEHDQHKYQSGTAAAKMSPNDNRAYKNTFDMDGDNPEKHPLPSKAGFLSRARTFGPVTKEYGDCPLLAMSLVTGMVDGACFTNYGMFIGMQTGNTVILGLSTAGLPDNPHAWLTTLVSIVTFLVGAFLTFRVSKLITPDGPNRNRLWEASLFMIQALFLILAAALATPDGLIPQNPGGTARNTPNPPEVIENIKIVSLIPPLAFQSGIQIATSRLLGFNELPINVITSTYCDLMGDFKLLATNNVKRNRRALSVVLLLIGAIASGWLMRSEGGLESILWISAGIKFLTAAAVFCFTPAIKDEIPK</sequence>
<name>A0A3M7JAD3_HORWE</name>
<dbReference type="InterPro" id="IPR036227">
    <property type="entry name" value="Ribosomal_uL15/eL18_sf"/>
</dbReference>
<dbReference type="OrthoDB" id="361383at2759"/>
<keyword evidence="5" id="KW-0472">Membrane</keyword>
<dbReference type="FunFam" id="3.100.10.10:FF:000011">
    <property type="entry name" value="50S ribosomal subunit protein L15"/>
    <property type="match status" value="1"/>
</dbReference>
<keyword evidence="5" id="KW-1133">Transmembrane helix</keyword>
<feature type="transmembrane region" description="Helical" evidence="5">
    <location>
        <begin position="498"/>
        <end position="520"/>
    </location>
</feature>
<gene>
    <name evidence="7" type="ORF">D0859_01182</name>
</gene>
<proteinExistence type="inferred from homology"/>
<feature type="region of interest" description="Disordered" evidence="4">
    <location>
        <begin position="51"/>
        <end position="87"/>
    </location>
</feature>
<feature type="compositionally biased region" description="Basic residues" evidence="4">
    <location>
        <begin position="69"/>
        <end position="79"/>
    </location>
</feature>
<protein>
    <recommendedName>
        <fullName evidence="6">Large ribosomal subunit protein uL15/eL18 domain-containing protein</fullName>
    </recommendedName>
</protein>
<dbReference type="PANTHER" id="PTHR12934:SF11">
    <property type="entry name" value="LARGE RIBOSOMAL SUBUNIT PROTEIN UL15M"/>
    <property type="match status" value="1"/>
</dbReference>
<evidence type="ECO:0000256" key="3">
    <source>
        <dbReference type="ARBA" id="ARBA00023274"/>
    </source>
</evidence>
<feature type="transmembrane region" description="Helical" evidence="5">
    <location>
        <begin position="638"/>
        <end position="655"/>
    </location>
</feature>
<dbReference type="EMBL" id="QWIT01000018">
    <property type="protein sequence ID" value="RMZ34670.1"/>
    <property type="molecule type" value="Genomic_DNA"/>
</dbReference>
<dbReference type="AlphaFoldDB" id="A0A3M7JAD3"/>
<comment type="similarity">
    <text evidence="1">Belongs to the universal ribosomal protein uL15 family.</text>
</comment>
<feature type="region of interest" description="Disordered" evidence="4">
    <location>
        <begin position="279"/>
        <end position="301"/>
    </location>
</feature>
<accession>A0A3M7JAD3</accession>
<keyword evidence="5" id="KW-0812">Transmembrane</keyword>
<feature type="domain" description="Large ribosomal subunit protein uL15/eL18" evidence="6">
    <location>
        <begin position="111"/>
        <end position="188"/>
    </location>
</feature>
<dbReference type="SUPFAM" id="SSF52080">
    <property type="entry name" value="Ribosomal proteins L15p and L18e"/>
    <property type="match status" value="1"/>
</dbReference>